<dbReference type="InterPro" id="IPR001394">
    <property type="entry name" value="Peptidase_C19_UCH"/>
</dbReference>
<dbReference type="CDD" id="cd02661">
    <property type="entry name" value="Peptidase_C19E"/>
    <property type="match status" value="1"/>
</dbReference>
<dbReference type="GO" id="GO:0006508">
    <property type="term" value="P:proteolysis"/>
    <property type="evidence" value="ECO:0007669"/>
    <property type="project" value="UniProtKB-KW"/>
</dbReference>
<comment type="function">
    <text evidence="2">Recognizes and hydrolyzes the peptide bond at the C-terminal Gly of ubiquitin. Involved in the processing of poly-ubiquitin precursors as well as that of ubiquitinated proteins.</text>
</comment>
<evidence type="ECO:0000313" key="6">
    <source>
        <dbReference type="Proteomes" id="UP000467841"/>
    </source>
</evidence>
<dbReference type="Proteomes" id="UP000467841">
    <property type="component" value="Unassembled WGS sequence"/>
</dbReference>
<dbReference type="InterPro" id="IPR028889">
    <property type="entry name" value="USP"/>
</dbReference>
<dbReference type="InterPro" id="IPR050164">
    <property type="entry name" value="Peptidase_C19"/>
</dbReference>
<dbReference type="GO" id="GO:0016579">
    <property type="term" value="P:protein deubiquitination"/>
    <property type="evidence" value="ECO:0007669"/>
    <property type="project" value="InterPro"/>
</dbReference>
<feature type="region of interest" description="Disordered" evidence="3">
    <location>
        <begin position="644"/>
        <end position="675"/>
    </location>
</feature>
<dbReference type="SUPFAM" id="SSF54001">
    <property type="entry name" value="Cysteine proteinases"/>
    <property type="match status" value="1"/>
</dbReference>
<keyword evidence="2" id="KW-0833">Ubl conjugation pathway</keyword>
<dbReference type="Pfam" id="PF00443">
    <property type="entry name" value="UCH"/>
    <property type="match status" value="1"/>
</dbReference>
<dbReference type="InterPro" id="IPR038765">
    <property type="entry name" value="Papain-like_cys_pep_sf"/>
</dbReference>
<feature type="compositionally biased region" description="Basic and acidic residues" evidence="3">
    <location>
        <begin position="81"/>
        <end position="92"/>
    </location>
</feature>
<feature type="domain" description="USP" evidence="4">
    <location>
        <begin position="108"/>
        <end position="411"/>
    </location>
</feature>
<keyword evidence="6" id="KW-1185">Reference proteome</keyword>
<evidence type="ECO:0000256" key="1">
    <source>
        <dbReference type="ARBA" id="ARBA00009085"/>
    </source>
</evidence>
<dbReference type="Gene3D" id="3.90.70.10">
    <property type="entry name" value="Cysteine proteinases"/>
    <property type="match status" value="1"/>
</dbReference>
<dbReference type="InterPro" id="IPR018200">
    <property type="entry name" value="USP_CS"/>
</dbReference>
<dbReference type="GO" id="GO:0005829">
    <property type="term" value="C:cytosol"/>
    <property type="evidence" value="ECO:0007669"/>
    <property type="project" value="TreeGrafter"/>
</dbReference>
<dbReference type="PANTHER" id="PTHR24006">
    <property type="entry name" value="UBIQUITIN CARBOXYL-TERMINAL HYDROLASE"/>
    <property type="match status" value="1"/>
</dbReference>
<comment type="similarity">
    <text evidence="1 2">Belongs to the peptidase C19 family.</text>
</comment>
<keyword evidence="2" id="KW-0378">Hydrolase</keyword>
<feature type="region of interest" description="Disordered" evidence="3">
    <location>
        <begin position="721"/>
        <end position="810"/>
    </location>
</feature>
<feature type="region of interest" description="Disordered" evidence="3">
    <location>
        <begin position="880"/>
        <end position="913"/>
    </location>
</feature>
<dbReference type="PROSITE" id="PS50235">
    <property type="entry name" value="USP_3"/>
    <property type="match status" value="1"/>
</dbReference>
<protein>
    <recommendedName>
        <fullName evidence="2">Ubiquitin carboxyl-terminal hydrolase</fullName>
        <ecNumber evidence="2">3.4.19.12</ecNumber>
    </recommendedName>
</protein>
<keyword evidence="2" id="KW-0788">Thiol protease</keyword>
<evidence type="ECO:0000313" key="5">
    <source>
        <dbReference type="EMBL" id="CAA7049730.1"/>
    </source>
</evidence>
<dbReference type="EC" id="3.4.19.12" evidence="2"/>
<reference evidence="5" key="1">
    <citation type="submission" date="2020-01" db="EMBL/GenBank/DDBJ databases">
        <authorList>
            <person name="Mishra B."/>
        </authorList>
    </citation>
    <scope>NUCLEOTIDE SEQUENCE [LARGE SCALE GENOMIC DNA]</scope>
</reference>
<proteinExistence type="inferred from homology"/>
<dbReference type="GO" id="GO:0005634">
    <property type="term" value="C:nucleus"/>
    <property type="evidence" value="ECO:0007669"/>
    <property type="project" value="TreeGrafter"/>
</dbReference>
<organism evidence="5 6">
    <name type="scientific">Microthlaspi erraticum</name>
    <dbReference type="NCBI Taxonomy" id="1685480"/>
    <lineage>
        <taxon>Eukaryota</taxon>
        <taxon>Viridiplantae</taxon>
        <taxon>Streptophyta</taxon>
        <taxon>Embryophyta</taxon>
        <taxon>Tracheophyta</taxon>
        <taxon>Spermatophyta</taxon>
        <taxon>Magnoliopsida</taxon>
        <taxon>eudicotyledons</taxon>
        <taxon>Gunneridae</taxon>
        <taxon>Pentapetalae</taxon>
        <taxon>rosids</taxon>
        <taxon>malvids</taxon>
        <taxon>Brassicales</taxon>
        <taxon>Brassicaceae</taxon>
        <taxon>Coluteocarpeae</taxon>
        <taxon>Microthlaspi</taxon>
    </lineage>
</organism>
<keyword evidence="2" id="KW-0645">Protease</keyword>
<dbReference type="PROSITE" id="PS00973">
    <property type="entry name" value="USP_2"/>
    <property type="match status" value="1"/>
</dbReference>
<comment type="catalytic activity">
    <reaction evidence="2">
        <text>Thiol-dependent hydrolysis of ester, thioester, amide, peptide and isopeptide bonds formed by the C-terminal Gly of ubiquitin (a 76-residue protein attached to proteins as an intracellular targeting signal).</text>
        <dbReference type="EC" id="3.4.19.12"/>
    </reaction>
</comment>
<feature type="region of interest" description="Disordered" evidence="3">
    <location>
        <begin position="69"/>
        <end position="92"/>
    </location>
</feature>
<feature type="compositionally biased region" description="Polar residues" evidence="3">
    <location>
        <begin position="762"/>
        <end position="785"/>
    </location>
</feature>
<feature type="region of interest" description="Disordered" evidence="3">
    <location>
        <begin position="1"/>
        <end position="27"/>
    </location>
</feature>
<dbReference type="FunFam" id="3.90.70.10:FF:000078">
    <property type="entry name" value="Ubiquitin carboxyl-terminal hydrolase 23"/>
    <property type="match status" value="1"/>
</dbReference>
<feature type="compositionally biased region" description="Polar residues" evidence="3">
    <location>
        <begin position="743"/>
        <end position="755"/>
    </location>
</feature>
<evidence type="ECO:0000259" key="4">
    <source>
        <dbReference type="PROSITE" id="PS50235"/>
    </source>
</evidence>
<dbReference type="PANTHER" id="PTHR24006:SF825">
    <property type="entry name" value="UBIQUITIN CARBOXYL-TERMINAL HYDROLASE"/>
    <property type="match status" value="1"/>
</dbReference>
<sequence>MEAVASSPEFRIQTDQDPPSSNGSFALSSSSASAVFRKIEFHPARKPFNGISNRGSNFKIETLNPSSATNKRAFSSAPSGKKPDGSDSAEHGIDPELTFTITFRRIGAGLQNLGNTCFLNSVLQCLTYTEPLAAQLIKVGHKNCRVAGFCALCAMQNHVRIAHNANGKVLAPKALVSNLRCVSRNFRNCRQEDAHEYMINLLECMHKCCLPSGVPSESSDAYRSSLVHKIFGGSLRSRVECAQCSHCSDKFDPFLDLSLDISKADTLEKALKRFTTFELLDDGAKVYQCEKCKQKVKAIKQLTIFKAPPYVLTIHLKRFEAHRSVKINKKVPFPSALDMRPFVTGPYEGNLKYTLYGVLVHYGQSSHSGHYACFVRTSNGMWHSLDDKTVRQVSENTVFNQNAYMLFYVRDRQNATPKNAVTVVKKETAKDSVATNRNDKVDSSTDVKACSVDALVANGRPPLRSCGQGAPAVSTQKDLNAKEIQKGPSSGMDAKEILPRGNGTSLLRPCDQGAPSVLTQKDENAKETHEDSLKEIVTGDNGTTPLRSCALGAPAGLTQRDLNAKETLQKEMPLSQAKEEESLGKANTQILVNLPTSGASAEDSVEKKNSVDNLDEPANSLEAKNVSIGHSSIQEAVVVNQTLGHHSEESDTLTESIKATSDEETLTPPRKTRKRNMKKLSVGLNYFKRTLGVLKKKKQKRGRSGTSAVKIISEELSTSQITREVASGSGCSHGKDSSKRIRSSSNGNMLPSQTGELKERTNQNGAVLASDQQQPSSDLSEASQNAKRKRESSKEEQISSQEEQETILTRGLPETVVAKWGEQVSSSKIRKSESTRIGYVADEWDEEYDRGKTKKIRIKEEMHGGPNPFQVIASRRQTNKGLNTATQRTNSAKKGLKKKWTQRMNTAKKGLRR</sequence>
<comment type="caution">
    <text evidence="5">The sequence shown here is derived from an EMBL/GenBank/DDBJ whole genome shotgun (WGS) entry which is preliminary data.</text>
</comment>
<dbReference type="AlphaFoldDB" id="A0A6D2K9G7"/>
<accession>A0A6D2K9G7</accession>
<dbReference type="EMBL" id="CACVBM020001428">
    <property type="protein sequence ID" value="CAA7049730.1"/>
    <property type="molecule type" value="Genomic_DNA"/>
</dbReference>
<feature type="compositionally biased region" description="Polar residues" evidence="3">
    <location>
        <begin position="69"/>
        <end position="78"/>
    </location>
</feature>
<evidence type="ECO:0000256" key="3">
    <source>
        <dbReference type="SAM" id="MobiDB-lite"/>
    </source>
</evidence>
<evidence type="ECO:0000256" key="2">
    <source>
        <dbReference type="RuleBase" id="RU366025"/>
    </source>
</evidence>
<feature type="compositionally biased region" description="Polar residues" evidence="3">
    <location>
        <begin position="880"/>
        <end position="892"/>
    </location>
</feature>
<dbReference type="GO" id="GO:0004843">
    <property type="term" value="F:cysteine-type deubiquitinase activity"/>
    <property type="evidence" value="ECO:0007669"/>
    <property type="project" value="UniProtKB-UniRule"/>
</dbReference>
<name>A0A6D2K9G7_9BRAS</name>
<gene>
    <name evidence="5" type="ORF">MERR_LOCUS36965</name>
</gene>
<dbReference type="OrthoDB" id="420187at2759"/>
<dbReference type="PROSITE" id="PS00972">
    <property type="entry name" value="USP_1"/>
    <property type="match status" value="1"/>
</dbReference>